<dbReference type="Gene3D" id="3.40.30.10">
    <property type="entry name" value="Glutaredoxin"/>
    <property type="match status" value="1"/>
</dbReference>
<sequence length="257" mass="28976">MAETQDQPQVVLHWLNKSRAQRILWLLEECKDLDFTIKTYTRGADFLAPAELKKVHPLGKSPIITIATANNPEPIVLAETGLIVEYLCDHFAQHLIPKRYQEGKEGQVGGETESWLRYRFYMHYAEGSIMSLLLITMIVDQIGDNPQTPFFLKPITRAISSRIYAAFLTSNHNTHFTFLESQLASAPAGGPYLCGAELTAADITMSFPLLAARMSKRIDKVKYPKLMAYCELLEGSGTYRASVERIEKVSGEEYKLL</sequence>
<dbReference type="SUPFAM" id="SSF47616">
    <property type="entry name" value="GST C-terminal domain-like"/>
    <property type="match status" value="1"/>
</dbReference>
<dbReference type="InterPro" id="IPR004046">
    <property type="entry name" value="GST_C"/>
</dbReference>
<accession>A0AAN7YIS5</accession>
<dbReference type="CDD" id="cd03189">
    <property type="entry name" value="GST_C_GTT1_like"/>
    <property type="match status" value="1"/>
</dbReference>
<reference evidence="3" key="1">
    <citation type="submission" date="2023-08" db="EMBL/GenBank/DDBJ databases">
        <title>Black Yeasts Isolated from many extreme environments.</title>
        <authorList>
            <person name="Coleine C."/>
            <person name="Stajich J.E."/>
            <person name="Selbmann L."/>
        </authorList>
    </citation>
    <scope>NUCLEOTIDE SEQUENCE</scope>
    <source>
        <strain evidence="3">CCFEE 5401</strain>
    </source>
</reference>
<dbReference type="SFLD" id="SFLDS00019">
    <property type="entry name" value="Glutathione_Transferase_(cytos"/>
    <property type="match status" value="1"/>
</dbReference>
<dbReference type="PROSITE" id="PS50404">
    <property type="entry name" value="GST_NTER"/>
    <property type="match status" value="1"/>
</dbReference>
<evidence type="ECO:0000256" key="1">
    <source>
        <dbReference type="ARBA" id="ARBA00007409"/>
    </source>
</evidence>
<feature type="domain" description="GST N-terminal" evidence="2">
    <location>
        <begin position="8"/>
        <end position="95"/>
    </location>
</feature>
<comment type="similarity">
    <text evidence="1">Belongs to the GST superfamily.</text>
</comment>
<dbReference type="SFLD" id="SFLDG00358">
    <property type="entry name" value="Main_(cytGST)"/>
    <property type="match status" value="1"/>
</dbReference>
<organism evidence="3 4">
    <name type="scientific">Meristemomyces frigidus</name>
    <dbReference type="NCBI Taxonomy" id="1508187"/>
    <lineage>
        <taxon>Eukaryota</taxon>
        <taxon>Fungi</taxon>
        <taxon>Dikarya</taxon>
        <taxon>Ascomycota</taxon>
        <taxon>Pezizomycotina</taxon>
        <taxon>Dothideomycetes</taxon>
        <taxon>Dothideomycetidae</taxon>
        <taxon>Mycosphaerellales</taxon>
        <taxon>Teratosphaeriaceae</taxon>
        <taxon>Meristemomyces</taxon>
    </lineage>
</organism>
<dbReference type="AlphaFoldDB" id="A0AAN7YIS5"/>
<name>A0AAN7YIS5_9PEZI</name>
<evidence type="ECO:0000313" key="3">
    <source>
        <dbReference type="EMBL" id="KAK5116486.1"/>
    </source>
</evidence>
<dbReference type="InterPro" id="IPR036282">
    <property type="entry name" value="Glutathione-S-Trfase_C_sf"/>
</dbReference>
<gene>
    <name evidence="3" type="ORF">LTR62_008035</name>
</gene>
<dbReference type="Pfam" id="PF14497">
    <property type="entry name" value="GST_C_3"/>
    <property type="match status" value="1"/>
</dbReference>
<dbReference type="CDD" id="cd03046">
    <property type="entry name" value="GST_N_GTT1_like"/>
    <property type="match status" value="1"/>
</dbReference>
<dbReference type="Pfam" id="PF13409">
    <property type="entry name" value="GST_N_2"/>
    <property type="match status" value="1"/>
</dbReference>
<dbReference type="InterPro" id="IPR036249">
    <property type="entry name" value="Thioredoxin-like_sf"/>
</dbReference>
<dbReference type="PANTHER" id="PTHR44051">
    <property type="entry name" value="GLUTATHIONE S-TRANSFERASE-RELATED"/>
    <property type="match status" value="1"/>
</dbReference>
<evidence type="ECO:0000259" key="2">
    <source>
        <dbReference type="PROSITE" id="PS50404"/>
    </source>
</evidence>
<protein>
    <recommendedName>
        <fullName evidence="2">GST N-terminal domain-containing protein</fullName>
    </recommendedName>
</protein>
<dbReference type="Gene3D" id="1.20.1050.10">
    <property type="match status" value="1"/>
</dbReference>
<evidence type="ECO:0000313" key="4">
    <source>
        <dbReference type="Proteomes" id="UP001310890"/>
    </source>
</evidence>
<dbReference type="EMBL" id="JAVRRL010000008">
    <property type="protein sequence ID" value="KAK5116486.1"/>
    <property type="molecule type" value="Genomic_DNA"/>
</dbReference>
<dbReference type="SUPFAM" id="SSF52833">
    <property type="entry name" value="Thioredoxin-like"/>
    <property type="match status" value="1"/>
</dbReference>
<dbReference type="PANTHER" id="PTHR44051:SF9">
    <property type="entry name" value="GLUTATHIONE S-TRANSFERASE 1"/>
    <property type="match status" value="1"/>
</dbReference>
<comment type="caution">
    <text evidence="3">The sequence shown here is derived from an EMBL/GenBank/DDBJ whole genome shotgun (WGS) entry which is preliminary data.</text>
</comment>
<dbReference type="InterPro" id="IPR004045">
    <property type="entry name" value="Glutathione_S-Trfase_N"/>
</dbReference>
<dbReference type="InterPro" id="IPR040079">
    <property type="entry name" value="Glutathione_S-Trfase"/>
</dbReference>
<dbReference type="Proteomes" id="UP001310890">
    <property type="component" value="Unassembled WGS sequence"/>
</dbReference>
<proteinExistence type="inferred from homology"/>